<reference evidence="1" key="1">
    <citation type="journal article" date="2015" name="Nature">
        <title>Complex archaea that bridge the gap between prokaryotes and eukaryotes.</title>
        <authorList>
            <person name="Spang A."/>
            <person name="Saw J.H."/>
            <person name="Jorgensen S.L."/>
            <person name="Zaremba-Niedzwiedzka K."/>
            <person name="Martijn J."/>
            <person name="Lind A.E."/>
            <person name="van Eijk R."/>
            <person name="Schleper C."/>
            <person name="Guy L."/>
            <person name="Ettema T.J."/>
        </authorList>
    </citation>
    <scope>NUCLEOTIDE SEQUENCE</scope>
</reference>
<protein>
    <submittedName>
        <fullName evidence="1">Uncharacterized protein</fullName>
    </submittedName>
</protein>
<sequence>MSDNHIVIIPAEPRYLPTANQVAAVKEVLRQWMPEVEAIEDEISANVEFRDCGSNFEYVRCSECGEELSIAQWHDLMDQDYDLEHGFQLRCYHLPCCGEQASVNQLQYSFVQGFSRFTLTAVNPRIGQIDNEQVNTLQRLLGCSPIIIYRHI</sequence>
<comment type="caution">
    <text evidence="1">The sequence shown here is derived from an EMBL/GenBank/DDBJ whole genome shotgun (WGS) entry which is preliminary data.</text>
</comment>
<dbReference type="AlphaFoldDB" id="A0A0F9VDR9"/>
<organism evidence="1">
    <name type="scientific">marine sediment metagenome</name>
    <dbReference type="NCBI Taxonomy" id="412755"/>
    <lineage>
        <taxon>unclassified sequences</taxon>
        <taxon>metagenomes</taxon>
        <taxon>ecological metagenomes</taxon>
    </lineage>
</organism>
<proteinExistence type="predicted"/>
<accession>A0A0F9VDR9</accession>
<name>A0A0F9VDR9_9ZZZZ</name>
<evidence type="ECO:0000313" key="1">
    <source>
        <dbReference type="EMBL" id="KKO03276.1"/>
    </source>
</evidence>
<gene>
    <name evidence="1" type="ORF">LCGC14_0096890</name>
</gene>
<dbReference type="EMBL" id="LAZR01000027">
    <property type="protein sequence ID" value="KKO03276.1"/>
    <property type="molecule type" value="Genomic_DNA"/>
</dbReference>